<dbReference type="CDD" id="cd02851">
    <property type="entry name" value="E_set_GO_C"/>
    <property type="match status" value="1"/>
</dbReference>
<evidence type="ECO:0000256" key="1">
    <source>
        <dbReference type="ARBA" id="ARBA00022729"/>
    </source>
</evidence>
<dbReference type="Proteomes" id="UP001642487">
    <property type="component" value="Chromosome 7"/>
</dbReference>
<keyword evidence="7" id="KW-1185">Reference proteome</keyword>
<dbReference type="InterPro" id="IPR009880">
    <property type="entry name" value="Glyoxal_oxidase_N"/>
</dbReference>
<gene>
    <name evidence="6" type="ORF">CITCOLO1_LOCUS19007</name>
</gene>
<evidence type="ECO:0000313" key="7">
    <source>
        <dbReference type="Proteomes" id="UP001642487"/>
    </source>
</evidence>
<feature type="domain" description="Glyoxal oxidase N-terminal" evidence="4">
    <location>
        <begin position="113"/>
        <end position="502"/>
    </location>
</feature>
<dbReference type="Gene3D" id="2.130.10.80">
    <property type="entry name" value="Galactose oxidase/kelch, beta-propeller"/>
    <property type="match status" value="1"/>
</dbReference>
<dbReference type="PANTHER" id="PTHR32208:SF93">
    <property type="entry name" value="ALDEHYDE OXIDASE GLOX1"/>
    <property type="match status" value="1"/>
</dbReference>
<feature type="chain" id="PRO_5047239503" evidence="3">
    <location>
        <begin position="24"/>
        <end position="620"/>
    </location>
</feature>
<dbReference type="InterPro" id="IPR014756">
    <property type="entry name" value="Ig_E-set"/>
</dbReference>
<evidence type="ECO:0000313" key="6">
    <source>
        <dbReference type="EMBL" id="CAK9326653.1"/>
    </source>
</evidence>
<dbReference type="InterPro" id="IPR037293">
    <property type="entry name" value="Gal_Oxidase_central_sf"/>
</dbReference>
<keyword evidence="1 3" id="KW-0732">Signal</keyword>
<dbReference type="InterPro" id="IPR013783">
    <property type="entry name" value="Ig-like_fold"/>
</dbReference>
<dbReference type="SUPFAM" id="SSF50965">
    <property type="entry name" value="Galactose oxidase, central domain"/>
    <property type="match status" value="1"/>
</dbReference>
<dbReference type="InterPro" id="IPR015202">
    <property type="entry name" value="GO-like_E_set"/>
</dbReference>
<dbReference type="PANTHER" id="PTHR32208">
    <property type="entry name" value="SECRETED PROTEIN-RELATED"/>
    <property type="match status" value="1"/>
</dbReference>
<dbReference type="SUPFAM" id="SSF81296">
    <property type="entry name" value="E set domains"/>
    <property type="match status" value="1"/>
</dbReference>
<proteinExistence type="predicted"/>
<evidence type="ECO:0000259" key="5">
    <source>
        <dbReference type="Pfam" id="PF09118"/>
    </source>
</evidence>
<protein>
    <submittedName>
        <fullName evidence="6">Uncharacterized protein</fullName>
    </submittedName>
</protein>
<reference evidence="6 7" key="1">
    <citation type="submission" date="2024-03" db="EMBL/GenBank/DDBJ databases">
        <authorList>
            <person name="Gkanogiannis A."/>
            <person name="Becerra Lopez-Lavalle L."/>
        </authorList>
    </citation>
    <scope>NUCLEOTIDE SEQUENCE [LARGE SCALE GENOMIC DNA]</scope>
</reference>
<feature type="signal peptide" evidence="3">
    <location>
        <begin position="1"/>
        <end position="23"/>
    </location>
</feature>
<sequence length="620" mass="67689">MAAFLKAASLLLLLSLFFVSAPAQFDTVGGSYGPGSNSLDGGLKEILSDPSTGQNVPGGKDGATATPTAQANLPGITFQAGPKPVDESGTRHFPTNFLGTWKLVTRNSMVSAMHMNLLPNNKMIIFDASAFHISQIKLPNGKCIPFKTDQGATLQDCWAHGIEYDIETAKIRPLTMTTDPWCSSGGLDVEGRLVNTGGWNDGTKAVRYITPCETCDWTEYPTALARPRWYATQATMPDGGFILVGGRRSFSLEFVPAEGKTNPRAIKMPFLDETTDLDENNLYPFVHLSTDGNVFIFANSRSVLFNPKTHTVIYEYPILDGGARNYPSSGMSALLPLKLPLENPESIPAEVIVCGGAKPEAYRAAEKGNFMPALEDCNRIEITKPKDVWKKEIMPSPRVMGDMLILPTGDLLIINGATSGTSAWNFAEAPNYSPILYTPEKPQGQRFKQLIPTTIPRMYHSSAAVLPDGQILVAGSNTNAGYLFQAVKYPTELRVEKFSPPYLDPAYTGFRPAIQVDQLEGKWEYGKDFVVSFNLLVDGELDRENDIRVTMYPPPFTTHGYSMNQRLVVLAIRELAETGGGIYSATVVAPPSGIIAPPGYYMLFVVYRGIPSVAAWVQIK</sequence>
<organism evidence="6 7">
    <name type="scientific">Citrullus colocynthis</name>
    <name type="common">colocynth</name>
    <dbReference type="NCBI Taxonomy" id="252529"/>
    <lineage>
        <taxon>Eukaryota</taxon>
        <taxon>Viridiplantae</taxon>
        <taxon>Streptophyta</taxon>
        <taxon>Embryophyta</taxon>
        <taxon>Tracheophyta</taxon>
        <taxon>Spermatophyta</taxon>
        <taxon>Magnoliopsida</taxon>
        <taxon>eudicotyledons</taxon>
        <taxon>Gunneridae</taxon>
        <taxon>Pentapetalae</taxon>
        <taxon>rosids</taxon>
        <taxon>fabids</taxon>
        <taxon>Cucurbitales</taxon>
        <taxon>Cucurbitaceae</taxon>
        <taxon>Benincaseae</taxon>
        <taxon>Citrullus</taxon>
    </lineage>
</organism>
<evidence type="ECO:0000256" key="2">
    <source>
        <dbReference type="SAM" id="MobiDB-lite"/>
    </source>
</evidence>
<evidence type="ECO:0000259" key="4">
    <source>
        <dbReference type="Pfam" id="PF07250"/>
    </source>
</evidence>
<dbReference type="InterPro" id="IPR011043">
    <property type="entry name" value="Gal_Oxase/kelch_b-propeller"/>
</dbReference>
<dbReference type="Pfam" id="PF09118">
    <property type="entry name" value="GO-like_E_set"/>
    <property type="match status" value="1"/>
</dbReference>
<evidence type="ECO:0000256" key="3">
    <source>
        <dbReference type="SAM" id="SignalP"/>
    </source>
</evidence>
<dbReference type="EMBL" id="OZ021741">
    <property type="protein sequence ID" value="CAK9326653.1"/>
    <property type="molecule type" value="Genomic_DNA"/>
</dbReference>
<dbReference type="Pfam" id="PF07250">
    <property type="entry name" value="Glyoxal_oxid_N"/>
    <property type="match status" value="1"/>
</dbReference>
<feature type="domain" description="Galactose oxidase-like Early set" evidence="5">
    <location>
        <begin position="511"/>
        <end position="619"/>
    </location>
</feature>
<accession>A0ABP0Z1L1</accession>
<name>A0ABP0Z1L1_9ROSI</name>
<feature type="region of interest" description="Disordered" evidence="2">
    <location>
        <begin position="43"/>
        <end position="68"/>
    </location>
</feature>
<dbReference type="Gene3D" id="2.60.40.10">
    <property type="entry name" value="Immunoglobulins"/>
    <property type="match status" value="1"/>
</dbReference>